<accession>A0A1F5ZPT0</accession>
<gene>
    <name evidence="1" type="ORF">A3D77_06380</name>
</gene>
<evidence type="ECO:0000313" key="1">
    <source>
        <dbReference type="EMBL" id="OGG14107.1"/>
    </source>
</evidence>
<organism evidence="1 2">
    <name type="scientific">Candidatus Gottesmanbacteria bacterium RIFCSPHIGHO2_02_FULL_39_11</name>
    <dbReference type="NCBI Taxonomy" id="1798382"/>
    <lineage>
        <taxon>Bacteria</taxon>
        <taxon>Candidatus Gottesmaniibacteriota</taxon>
    </lineage>
</organism>
<evidence type="ECO:0000313" key="2">
    <source>
        <dbReference type="Proteomes" id="UP000176923"/>
    </source>
</evidence>
<sequence length="104" mass="12410">MPRLPEIHPTFRPAFYYERSVRFLWRETTLFFPSSPEEDEYIRSRGFAGAVKMYKAGFTDYWQNPDNKDEDTVCVVCHDTVFNKSHTNWVRANLNKHGFTKKKL</sequence>
<dbReference type="EMBL" id="MFJL01000027">
    <property type="protein sequence ID" value="OGG14107.1"/>
    <property type="molecule type" value="Genomic_DNA"/>
</dbReference>
<proteinExistence type="predicted"/>
<comment type="caution">
    <text evidence="1">The sequence shown here is derived from an EMBL/GenBank/DDBJ whole genome shotgun (WGS) entry which is preliminary data.</text>
</comment>
<dbReference type="Proteomes" id="UP000176923">
    <property type="component" value="Unassembled WGS sequence"/>
</dbReference>
<dbReference type="STRING" id="1798382.A3D77_06380"/>
<reference evidence="1 2" key="1">
    <citation type="journal article" date="2016" name="Nat. Commun.">
        <title>Thousands of microbial genomes shed light on interconnected biogeochemical processes in an aquifer system.</title>
        <authorList>
            <person name="Anantharaman K."/>
            <person name="Brown C.T."/>
            <person name="Hug L.A."/>
            <person name="Sharon I."/>
            <person name="Castelle C.J."/>
            <person name="Probst A.J."/>
            <person name="Thomas B.C."/>
            <person name="Singh A."/>
            <person name="Wilkins M.J."/>
            <person name="Karaoz U."/>
            <person name="Brodie E.L."/>
            <person name="Williams K.H."/>
            <person name="Hubbard S.S."/>
            <person name="Banfield J.F."/>
        </authorList>
    </citation>
    <scope>NUCLEOTIDE SEQUENCE [LARGE SCALE GENOMIC DNA]</scope>
</reference>
<name>A0A1F5ZPT0_9BACT</name>
<dbReference type="AlphaFoldDB" id="A0A1F5ZPT0"/>
<protein>
    <submittedName>
        <fullName evidence="1">Uncharacterized protein</fullName>
    </submittedName>
</protein>